<dbReference type="InterPro" id="IPR052058">
    <property type="entry name" value="Alcohol_O-acetyltransferase"/>
</dbReference>
<dbReference type="Proteomes" id="UP001152049">
    <property type="component" value="Unassembled WGS sequence"/>
</dbReference>
<dbReference type="InterPro" id="IPR010828">
    <property type="entry name" value="Atf2/Sli1-like"/>
</dbReference>
<dbReference type="OrthoDB" id="2150604at2759"/>
<proteinExistence type="predicted"/>
<protein>
    <submittedName>
        <fullName evidence="1">Alcohol acetyltransferase</fullName>
    </submittedName>
</protein>
<dbReference type="Pfam" id="PF07247">
    <property type="entry name" value="AATase"/>
    <property type="match status" value="1"/>
</dbReference>
<dbReference type="PANTHER" id="PTHR28037:SF1">
    <property type="entry name" value="ALCOHOL O-ACETYLTRANSFERASE 1-RELATED"/>
    <property type="match status" value="1"/>
</dbReference>
<gene>
    <name evidence="1" type="primary">ATF1_2</name>
    <name evidence="1" type="ORF">NW762_003076</name>
</gene>
<reference evidence="1" key="1">
    <citation type="submission" date="2022-09" db="EMBL/GenBank/DDBJ databases">
        <title>Fusarium specimens isolated from Avocado Roots.</title>
        <authorList>
            <person name="Stajich J."/>
            <person name="Roper C."/>
            <person name="Heimlech-Rivalta G."/>
        </authorList>
    </citation>
    <scope>NUCLEOTIDE SEQUENCE</scope>
    <source>
        <strain evidence="1">CF00136</strain>
    </source>
</reference>
<name>A0A9W8SBU1_9HYPO</name>
<evidence type="ECO:0000313" key="2">
    <source>
        <dbReference type="Proteomes" id="UP001152049"/>
    </source>
</evidence>
<dbReference type="GO" id="GO:0008080">
    <property type="term" value="F:N-acetyltransferase activity"/>
    <property type="evidence" value="ECO:0007669"/>
    <property type="project" value="TreeGrafter"/>
</dbReference>
<sequence length="476" mass="52392">MGQYRSVCVTATYNILLQDDLGRPPGESRLDFSLERALQSTIHLHPGLLYGVSDESEAGVPLYRQVHHIDRQDVLNIVTSQDINSISSESTGKVADALLSQVLGEGHSELWPENKPAWRVVVLKHIHDSNNSDSRQSSLIRLDIAFFMHHAIADGLSGIGFHASFMDIFKSVLGLQNPPSWPMIFEDRRATPVAIEERVDCLSCDCNICNSPGVCDQKAWGGAPISLAPTLNFKSLVRIVTIPPKELSSVLQNCKRSKITLTGLLHSLICTTLRRGIKEDVPGFRSVTPFSVRRHTGASDRDIVNHVSFLTSYVSRTELDKIYDCELGSTAEEQHIIDLARSFGKEIMTRVKEFPHGSMVTRQNRIEDMLSHCQSQGGTERQYTYELSNLGSTSDIVAPEDSGLELEKLVFTQCGIVAGPAMAFNCASTKGGPLVIGITWERGIVEEAVVDHVARELESRLGCGDTDGNHQSQTQG</sequence>
<comment type="caution">
    <text evidence="1">The sequence shown here is derived from an EMBL/GenBank/DDBJ whole genome shotgun (WGS) entry which is preliminary data.</text>
</comment>
<dbReference type="EMBL" id="JAOQAZ010000003">
    <property type="protein sequence ID" value="KAJ4269004.1"/>
    <property type="molecule type" value="Genomic_DNA"/>
</dbReference>
<organism evidence="1 2">
    <name type="scientific">Fusarium torreyae</name>
    <dbReference type="NCBI Taxonomy" id="1237075"/>
    <lineage>
        <taxon>Eukaryota</taxon>
        <taxon>Fungi</taxon>
        <taxon>Dikarya</taxon>
        <taxon>Ascomycota</taxon>
        <taxon>Pezizomycotina</taxon>
        <taxon>Sordariomycetes</taxon>
        <taxon>Hypocreomycetidae</taxon>
        <taxon>Hypocreales</taxon>
        <taxon>Nectriaceae</taxon>
        <taxon>Fusarium</taxon>
    </lineage>
</organism>
<dbReference type="PANTHER" id="PTHR28037">
    <property type="entry name" value="ALCOHOL O-ACETYLTRANSFERASE 1-RELATED"/>
    <property type="match status" value="1"/>
</dbReference>
<accession>A0A9W8SBU1</accession>
<dbReference type="AlphaFoldDB" id="A0A9W8SBU1"/>
<keyword evidence="2" id="KW-1185">Reference proteome</keyword>
<evidence type="ECO:0000313" key="1">
    <source>
        <dbReference type="EMBL" id="KAJ4269004.1"/>
    </source>
</evidence>